<dbReference type="AlphaFoldDB" id="A0A0A9CV52"/>
<sequence>MGCIRRMRKYYSSPVYMAGKKDSPGQCKKELQPLQTANLGHFPSCKFTKPDSEMRLVTH</sequence>
<dbReference type="EMBL" id="GBRH01220635">
    <property type="protein sequence ID" value="JAD77260.1"/>
    <property type="molecule type" value="Transcribed_RNA"/>
</dbReference>
<organism evidence="1">
    <name type="scientific">Arundo donax</name>
    <name type="common">Giant reed</name>
    <name type="synonym">Donax arundinaceus</name>
    <dbReference type="NCBI Taxonomy" id="35708"/>
    <lineage>
        <taxon>Eukaryota</taxon>
        <taxon>Viridiplantae</taxon>
        <taxon>Streptophyta</taxon>
        <taxon>Embryophyta</taxon>
        <taxon>Tracheophyta</taxon>
        <taxon>Spermatophyta</taxon>
        <taxon>Magnoliopsida</taxon>
        <taxon>Liliopsida</taxon>
        <taxon>Poales</taxon>
        <taxon>Poaceae</taxon>
        <taxon>PACMAD clade</taxon>
        <taxon>Arundinoideae</taxon>
        <taxon>Arundineae</taxon>
        <taxon>Arundo</taxon>
    </lineage>
</organism>
<protein>
    <submittedName>
        <fullName evidence="1">Uncharacterized protein</fullName>
    </submittedName>
</protein>
<reference evidence="1" key="2">
    <citation type="journal article" date="2015" name="Data Brief">
        <title>Shoot transcriptome of the giant reed, Arundo donax.</title>
        <authorList>
            <person name="Barrero R.A."/>
            <person name="Guerrero F.D."/>
            <person name="Moolhuijzen P."/>
            <person name="Goolsby J.A."/>
            <person name="Tidwell J."/>
            <person name="Bellgard S.E."/>
            <person name="Bellgard M.I."/>
        </authorList>
    </citation>
    <scope>NUCLEOTIDE SEQUENCE</scope>
    <source>
        <tissue evidence="1">Shoot tissue taken approximately 20 cm above the soil surface</tissue>
    </source>
</reference>
<accession>A0A0A9CV52</accession>
<reference evidence="1" key="1">
    <citation type="submission" date="2014-09" db="EMBL/GenBank/DDBJ databases">
        <authorList>
            <person name="Magalhaes I.L.F."/>
            <person name="Oliveira U."/>
            <person name="Santos F.R."/>
            <person name="Vidigal T.H.D.A."/>
            <person name="Brescovit A.D."/>
            <person name="Santos A.J."/>
        </authorList>
    </citation>
    <scope>NUCLEOTIDE SEQUENCE</scope>
    <source>
        <tissue evidence="1">Shoot tissue taken approximately 20 cm above the soil surface</tissue>
    </source>
</reference>
<evidence type="ECO:0000313" key="1">
    <source>
        <dbReference type="EMBL" id="JAD77260.1"/>
    </source>
</evidence>
<name>A0A0A9CV52_ARUDO</name>
<proteinExistence type="predicted"/>